<name>A0A8C7TYL0_ONCMY</name>
<evidence type="ECO:0000256" key="5">
    <source>
        <dbReference type="ARBA" id="ARBA00022741"/>
    </source>
</evidence>
<accession>A0A8C7TYL0</accession>
<protein>
    <recommendedName>
        <fullName evidence="13">Kinesin-like protein</fullName>
    </recommendedName>
</protein>
<reference evidence="16" key="1">
    <citation type="submission" date="2020-07" db="EMBL/GenBank/DDBJ databases">
        <title>A long reads based de novo assembly of the rainbow trout Arlee double haploid line genome.</title>
        <authorList>
            <person name="Gao G."/>
            <person name="Palti Y."/>
        </authorList>
    </citation>
    <scope>NUCLEOTIDE SEQUENCE [LARGE SCALE GENOMIC DNA]</scope>
</reference>
<dbReference type="GeneTree" id="ENSGT00940000155570"/>
<dbReference type="FunFam" id="3.40.850.10:FF:000006">
    <property type="entry name" value="Kinesin-like protein"/>
    <property type="match status" value="1"/>
</dbReference>
<reference evidence="16" key="2">
    <citation type="submission" date="2025-08" db="UniProtKB">
        <authorList>
            <consortium name="Ensembl"/>
        </authorList>
    </citation>
    <scope>IDENTIFICATION</scope>
</reference>
<keyword evidence="11" id="KW-0131">Cell cycle</keyword>
<dbReference type="Pfam" id="PF22923">
    <property type="entry name" value="KIF2A-like_1st"/>
    <property type="match status" value="1"/>
</dbReference>
<comment type="similarity">
    <text evidence="12 13">Belongs to the TRAFAC class myosin-kinesin ATPase superfamily. Kinesin family.</text>
</comment>
<dbReference type="Pfam" id="PF00225">
    <property type="entry name" value="Kinesin"/>
    <property type="match status" value="1"/>
</dbReference>
<dbReference type="GO" id="GO:0005524">
    <property type="term" value="F:ATP binding"/>
    <property type="evidence" value="ECO:0007669"/>
    <property type="project" value="UniProtKB-UniRule"/>
</dbReference>
<proteinExistence type="inferred from homology"/>
<dbReference type="GO" id="GO:0008017">
    <property type="term" value="F:microtubule binding"/>
    <property type="evidence" value="ECO:0007669"/>
    <property type="project" value="InterPro"/>
</dbReference>
<dbReference type="InterPro" id="IPR027417">
    <property type="entry name" value="P-loop_NTPase"/>
</dbReference>
<dbReference type="GO" id="GO:0051301">
    <property type="term" value="P:cell division"/>
    <property type="evidence" value="ECO:0007669"/>
    <property type="project" value="UniProtKB-KW"/>
</dbReference>
<sequence length="665" mass="75742">QAVYFGHVYNDQPHVLSVTGRIHQAMVTSLNEDNESVTVEWIENGDTKGKEIDLESIFALNPDVAPEEETAPSPETPPPPTPTSVKVNKIPKVTFVTAFPVPFACVFCSSVAARRKSNCVKEVEKLQEKRERRRIQQQELREKKAQEVDTTVPNYEILYMIRDFRASLDYRPLSTADLIEEHRICVCVRKRPLNKKELTIRDLDVITIPSKDVVMVHEPKQKVDLTRYLENQTFRFDYAFDDSTTNEIVYRFTARPLVETIFERGMATCFAYGQTGSGKTHTMGGDFSGKNQDCSKGIYALAARDVFVMLKKPCYRKLELQVYATFFEIYSGKVFDLLNGKAKLRVLEDGKQQVQVVGLHERDVKCTEDVLKLIEVGNSCRTSGQTSANAHSSRSHAVFQIILRRKGKMHGKFSLIDLAGNERGADTSSADRQTRLEGAEINKSLLALKECIRALGRNKPHTPFRASKLTQVLRDSFIGENSRTCMIATISPGMTSCENTLNTLRYANRVKELTVDTNQVIEGVRPNIHVVDQLDDDWDHLGSSPQRDDLKLLCEQNLEEVSPQLLTFHEAVSQMVEMEEQVLEDHRAVFQESIRWLEDEKVLLEMTEEVDYDVDSYATQLEQILDQKIDILTELRDKVKSFRSSLQEEEQASKQINPKRPRALL</sequence>
<evidence type="ECO:0000256" key="12">
    <source>
        <dbReference type="PROSITE-ProRule" id="PRU00283"/>
    </source>
</evidence>
<dbReference type="AlphaFoldDB" id="A0A8C7TYL0"/>
<keyword evidence="8" id="KW-0175">Coiled coil</keyword>
<dbReference type="InterPro" id="IPR019821">
    <property type="entry name" value="Kinesin_motor_CS"/>
</dbReference>
<dbReference type="PRINTS" id="PR00380">
    <property type="entry name" value="KINESINHEAVY"/>
</dbReference>
<evidence type="ECO:0000256" key="2">
    <source>
        <dbReference type="ARBA" id="ARBA00022490"/>
    </source>
</evidence>
<evidence type="ECO:0000256" key="8">
    <source>
        <dbReference type="ARBA" id="ARBA00023054"/>
    </source>
</evidence>
<organism evidence="16 17">
    <name type="scientific">Oncorhynchus mykiss</name>
    <name type="common">Rainbow trout</name>
    <name type="synonym">Salmo gairdneri</name>
    <dbReference type="NCBI Taxonomy" id="8022"/>
    <lineage>
        <taxon>Eukaryota</taxon>
        <taxon>Metazoa</taxon>
        <taxon>Chordata</taxon>
        <taxon>Craniata</taxon>
        <taxon>Vertebrata</taxon>
        <taxon>Euteleostomi</taxon>
        <taxon>Actinopterygii</taxon>
        <taxon>Neopterygii</taxon>
        <taxon>Teleostei</taxon>
        <taxon>Protacanthopterygii</taxon>
        <taxon>Salmoniformes</taxon>
        <taxon>Salmonidae</taxon>
        <taxon>Salmoninae</taxon>
        <taxon>Oncorhynchus</taxon>
    </lineage>
</organism>
<dbReference type="CDD" id="cd01367">
    <property type="entry name" value="KISc_KIF2_like"/>
    <property type="match status" value="1"/>
</dbReference>
<feature type="binding site" evidence="12">
    <location>
        <begin position="273"/>
        <end position="280"/>
    </location>
    <ligand>
        <name>ATP</name>
        <dbReference type="ChEBI" id="CHEBI:30616"/>
    </ligand>
</feature>
<evidence type="ECO:0000259" key="15">
    <source>
        <dbReference type="PROSITE" id="PS50067"/>
    </source>
</evidence>
<dbReference type="SMART" id="SM00129">
    <property type="entry name" value="KISc"/>
    <property type="match status" value="1"/>
</dbReference>
<evidence type="ECO:0000256" key="1">
    <source>
        <dbReference type="ARBA" id="ARBA00004245"/>
    </source>
</evidence>
<keyword evidence="9 12" id="KW-0505">Motor protein</keyword>
<evidence type="ECO:0000256" key="9">
    <source>
        <dbReference type="ARBA" id="ARBA00023175"/>
    </source>
</evidence>
<feature type="region of interest" description="Disordered" evidence="14">
    <location>
        <begin position="646"/>
        <end position="665"/>
    </location>
</feature>
<keyword evidence="7 12" id="KW-0067">ATP-binding</keyword>
<dbReference type="Ensembl" id="ENSOMYT00000094062.2">
    <property type="protein sequence ID" value="ENSOMYP00000086319.2"/>
    <property type="gene ID" value="ENSOMYG00000036932.2"/>
</dbReference>
<dbReference type="PANTHER" id="PTHR47971">
    <property type="entry name" value="KINESIN-RELATED PROTEIN 6"/>
    <property type="match status" value="1"/>
</dbReference>
<dbReference type="InterPro" id="IPR036961">
    <property type="entry name" value="Kinesin_motor_dom_sf"/>
</dbReference>
<dbReference type="GO" id="GO:0005874">
    <property type="term" value="C:microtubule"/>
    <property type="evidence" value="ECO:0007669"/>
    <property type="project" value="UniProtKB-KW"/>
</dbReference>
<evidence type="ECO:0000256" key="13">
    <source>
        <dbReference type="RuleBase" id="RU000394"/>
    </source>
</evidence>
<dbReference type="SUPFAM" id="SSF52540">
    <property type="entry name" value="P-loop containing nucleoside triphosphate hydrolases"/>
    <property type="match status" value="1"/>
</dbReference>
<dbReference type="Gene3D" id="3.40.850.10">
    <property type="entry name" value="Kinesin motor domain"/>
    <property type="match status" value="1"/>
</dbReference>
<dbReference type="GO" id="GO:0007018">
    <property type="term" value="P:microtubule-based movement"/>
    <property type="evidence" value="ECO:0007669"/>
    <property type="project" value="InterPro"/>
</dbReference>
<dbReference type="InterPro" id="IPR027640">
    <property type="entry name" value="Kinesin-like_fam"/>
</dbReference>
<keyword evidence="5 12" id="KW-0547">Nucleotide-binding</keyword>
<keyword evidence="6" id="KW-0498">Mitosis</keyword>
<feature type="domain" description="Kinesin motor" evidence="15">
    <location>
        <begin position="183"/>
        <end position="513"/>
    </location>
</feature>
<reference evidence="16" key="3">
    <citation type="submission" date="2025-09" db="UniProtKB">
        <authorList>
            <consortium name="Ensembl"/>
        </authorList>
    </citation>
    <scope>IDENTIFICATION</scope>
</reference>
<comment type="subcellular location">
    <subcellularLocation>
        <location evidence="1">Cytoplasm</location>
        <location evidence="1">Cytoskeleton</location>
    </subcellularLocation>
</comment>
<evidence type="ECO:0000313" key="16">
    <source>
        <dbReference type="Ensembl" id="ENSOMYP00000086319.2"/>
    </source>
</evidence>
<evidence type="ECO:0000256" key="7">
    <source>
        <dbReference type="ARBA" id="ARBA00022840"/>
    </source>
</evidence>
<keyword evidence="17" id="KW-1185">Reference proteome</keyword>
<keyword evidence="10" id="KW-0206">Cytoskeleton</keyword>
<evidence type="ECO:0000256" key="3">
    <source>
        <dbReference type="ARBA" id="ARBA00022618"/>
    </source>
</evidence>
<keyword evidence="3" id="KW-0132">Cell division</keyword>
<evidence type="ECO:0000313" key="17">
    <source>
        <dbReference type="Proteomes" id="UP000694395"/>
    </source>
</evidence>
<keyword evidence="2" id="KW-0963">Cytoplasm</keyword>
<dbReference type="PANTHER" id="PTHR47971:SF8">
    <property type="entry name" value="KINESIN-LIKE PROTEIN"/>
    <property type="match status" value="1"/>
</dbReference>
<evidence type="ECO:0000256" key="6">
    <source>
        <dbReference type="ARBA" id="ARBA00022776"/>
    </source>
</evidence>
<dbReference type="PROSITE" id="PS50067">
    <property type="entry name" value="KINESIN_MOTOR_2"/>
    <property type="match status" value="1"/>
</dbReference>
<evidence type="ECO:0000256" key="11">
    <source>
        <dbReference type="ARBA" id="ARBA00023306"/>
    </source>
</evidence>
<dbReference type="Proteomes" id="UP000694395">
    <property type="component" value="Chromosome 6"/>
</dbReference>
<dbReference type="PROSITE" id="PS00411">
    <property type="entry name" value="KINESIN_MOTOR_1"/>
    <property type="match status" value="1"/>
</dbReference>
<evidence type="ECO:0000256" key="14">
    <source>
        <dbReference type="SAM" id="MobiDB-lite"/>
    </source>
</evidence>
<keyword evidence="4 13" id="KW-0493">Microtubule</keyword>
<dbReference type="InterPro" id="IPR001752">
    <property type="entry name" value="Kinesin_motor_dom"/>
</dbReference>
<dbReference type="InterPro" id="IPR054473">
    <property type="entry name" value="KIF2A-like_N"/>
</dbReference>
<evidence type="ECO:0000256" key="10">
    <source>
        <dbReference type="ARBA" id="ARBA00023212"/>
    </source>
</evidence>
<dbReference type="GO" id="GO:0007019">
    <property type="term" value="P:microtubule depolymerization"/>
    <property type="evidence" value="ECO:0007669"/>
    <property type="project" value="TreeGrafter"/>
</dbReference>
<dbReference type="GO" id="GO:0003777">
    <property type="term" value="F:microtubule motor activity"/>
    <property type="evidence" value="ECO:0007669"/>
    <property type="project" value="InterPro"/>
</dbReference>
<evidence type="ECO:0000256" key="4">
    <source>
        <dbReference type="ARBA" id="ARBA00022701"/>
    </source>
</evidence>
<feature type="region of interest" description="Disordered" evidence="14">
    <location>
        <begin position="65"/>
        <end position="85"/>
    </location>
</feature>